<dbReference type="InterPro" id="IPR008258">
    <property type="entry name" value="Transglycosylase_SLT_dom_1"/>
</dbReference>
<dbReference type="SUPFAM" id="SSF53955">
    <property type="entry name" value="Lysozyme-like"/>
    <property type="match status" value="1"/>
</dbReference>
<dbReference type="Proteomes" id="UP001484239">
    <property type="component" value="Unassembled WGS sequence"/>
</dbReference>
<dbReference type="PROSITE" id="PS51257">
    <property type="entry name" value="PROKAR_LIPOPROTEIN"/>
    <property type="match status" value="1"/>
</dbReference>
<feature type="domain" description="LysM" evidence="3">
    <location>
        <begin position="344"/>
        <end position="388"/>
    </location>
</feature>
<dbReference type="InterPro" id="IPR023346">
    <property type="entry name" value="Lysozyme-like_dom_sf"/>
</dbReference>
<feature type="signal peptide" evidence="2">
    <location>
        <begin position="1"/>
        <end position="20"/>
    </location>
</feature>
<dbReference type="EMBL" id="JBBHLI010000003">
    <property type="protein sequence ID" value="MEK9500620.1"/>
    <property type="molecule type" value="Genomic_DNA"/>
</dbReference>
<evidence type="ECO:0000256" key="2">
    <source>
        <dbReference type="SAM" id="SignalP"/>
    </source>
</evidence>
<dbReference type="CDD" id="cd16894">
    <property type="entry name" value="MltD-like"/>
    <property type="match status" value="1"/>
</dbReference>
<sequence>MIRRRATRAALASAVAVFFAGCSVVGSRSAPVTPEPVPDPVVSVDAPTGTDPGVTPPRLARPADGVDRDPIVHSRWTLHPEIRERVAYWTDRYAVRDGHAFPLFLERMAPYEMVVDSALAAEGLPQSLRYIPVIESGYLTSATSPMRAVGLWQFMAPTARSFGMHVSTLIDERRDPVKSTVAAARYLRELEERFGSWFLALAAYNSGPYRVESLLREHAPLAPRGDSLYTVIFPHLPSETRDFVPKLIAVASVAERLHEWGIEAPEPGELYAFDEVVVPDATSFDVVAEAAGVEEEVVRILNPHILRGLTPRGQPTTIRLPPGTADRFAEAYALIPPDRRVTVTEHIVSSGETLGGIAGQYGIRLSELQAANPGVNPRRMRIGTRLVVPVEGSTRPAAAPANGEHVVRSGESLWIIARRYDTTVARLRSLNGLREGAVLQPGDRIRIS</sequence>
<proteinExistence type="predicted"/>
<feature type="region of interest" description="Disordered" evidence="1">
    <location>
        <begin position="44"/>
        <end position="65"/>
    </location>
</feature>
<evidence type="ECO:0000313" key="5">
    <source>
        <dbReference type="Proteomes" id="UP001484239"/>
    </source>
</evidence>
<dbReference type="CDD" id="cd00118">
    <property type="entry name" value="LysM"/>
    <property type="match status" value="2"/>
</dbReference>
<evidence type="ECO:0000313" key="4">
    <source>
        <dbReference type="EMBL" id="MEK9500620.1"/>
    </source>
</evidence>
<dbReference type="RefSeq" id="WP_405286525.1">
    <property type="nucleotide sequence ID" value="NZ_JBBHLI010000003.1"/>
</dbReference>
<dbReference type="Gene3D" id="3.10.350.10">
    <property type="entry name" value="LysM domain"/>
    <property type="match status" value="2"/>
</dbReference>
<dbReference type="Pfam" id="PF01476">
    <property type="entry name" value="LysM"/>
    <property type="match status" value="2"/>
</dbReference>
<name>A0ABU9E9M4_9BACT</name>
<protein>
    <submittedName>
        <fullName evidence="4">LysM peptidoglycan-binding domain-containing protein</fullName>
    </submittedName>
</protein>
<dbReference type="Pfam" id="PF01464">
    <property type="entry name" value="SLT"/>
    <property type="match status" value="1"/>
</dbReference>
<dbReference type="SMART" id="SM00257">
    <property type="entry name" value="LysM"/>
    <property type="match status" value="2"/>
</dbReference>
<keyword evidence="2" id="KW-0732">Signal</keyword>
<dbReference type="PANTHER" id="PTHR33734">
    <property type="entry name" value="LYSM DOMAIN-CONTAINING GPI-ANCHORED PROTEIN 2"/>
    <property type="match status" value="1"/>
</dbReference>
<comment type="caution">
    <text evidence="4">The sequence shown here is derived from an EMBL/GenBank/DDBJ whole genome shotgun (WGS) entry which is preliminary data.</text>
</comment>
<organism evidence="4 5">
    <name type="scientific">Gaopeijia maritima</name>
    <dbReference type="NCBI Taxonomy" id="3119007"/>
    <lineage>
        <taxon>Bacteria</taxon>
        <taxon>Pseudomonadati</taxon>
        <taxon>Gemmatimonadota</taxon>
        <taxon>Longimicrobiia</taxon>
        <taxon>Gaopeijiales</taxon>
        <taxon>Gaopeijiaceae</taxon>
        <taxon>Gaopeijia</taxon>
    </lineage>
</organism>
<dbReference type="PANTHER" id="PTHR33734:SF22">
    <property type="entry name" value="MEMBRANE-BOUND LYTIC MUREIN TRANSGLYCOSYLASE D"/>
    <property type="match status" value="1"/>
</dbReference>
<feature type="chain" id="PRO_5046591998" evidence="2">
    <location>
        <begin position="21"/>
        <end position="448"/>
    </location>
</feature>
<gene>
    <name evidence="4" type="ORF">WI372_06495</name>
</gene>
<evidence type="ECO:0000256" key="1">
    <source>
        <dbReference type="SAM" id="MobiDB-lite"/>
    </source>
</evidence>
<reference evidence="4 5" key="1">
    <citation type="submission" date="2024-02" db="EMBL/GenBank/DDBJ databases">
        <title>A novel Gemmatimonadota bacterium.</title>
        <authorList>
            <person name="Du Z.-J."/>
            <person name="Ye Y.-Q."/>
        </authorList>
    </citation>
    <scope>NUCLEOTIDE SEQUENCE [LARGE SCALE GENOMIC DNA]</scope>
    <source>
        <strain evidence="4 5">DH-20</strain>
    </source>
</reference>
<evidence type="ECO:0000259" key="3">
    <source>
        <dbReference type="PROSITE" id="PS51782"/>
    </source>
</evidence>
<dbReference type="Gene3D" id="1.10.530.10">
    <property type="match status" value="1"/>
</dbReference>
<accession>A0ABU9E9M4</accession>
<dbReference type="SUPFAM" id="SSF54106">
    <property type="entry name" value="LysM domain"/>
    <property type="match status" value="2"/>
</dbReference>
<keyword evidence="5" id="KW-1185">Reference proteome</keyword>
<feature type="domain" description="LysM" evidence="3">
    <location>
        <begin position="403"/>
        <end position="447"/>
    </location>
</feature>
<dbReference type="InterPro" id="IPR036779">
    <property type="entry name" value="LysM_dom_sf"/>
</dbReference>
<dbReference type="InterPro" id="IPR018392">
    <property type="entry name" value="LysM"/>
</dbReference>
<dbReference type="PROSITE" id="PS51782">
    <property type="entry name" value="LYSM"/>
    <property type="match status" value="2"/>
</dbReference>